<reference evidence="1" key="2">
    <citation type="submission" date="2023-06" db="EMBL/GenBank/DDBJ databases">
        <authorList>
            <person name="Swenson N.G."/>
            <person name="Wegrzyn J.L."/>
            <person name="Mcevoy S.L."/>
        </authorList>
    </citation>
    <scope>NUCLEOTIDE SEQUENCE</scope>
    <source>
        <strain evidence="1">NS2018</strain>
        <tissue evidence="1">Leaf</tissue>
    </source>
</reference>
<organism evidence="1 2">
    <name type="scientific">Acer saccharum</name>
    <name type="common">Sugar maple</name>
    <dbReference type="NCBI Taxonomy" id="4024"/>
    <lineage>
        <taxon>Eukaryota</taxon>
        <taxon>Viridiplantae</taxon>
        <taxon>Streptophyta</taxon>
        <taxon>Embryophyta</taxon>
        <taxon>Tracheophyta</taxon>
        <taxon>Spermatophyta</taxon>
        <taxon>Magnoliopsida</taxon>
        <taxon>eudicotyledons</taxon>
        <taxon>Gunneridae</taxon>
        <taxon>Pentapetalae</taxon>
        <taxon>rosids</taxon>
        <taxon>malvids</taxon>
        <taxon>Sapindales</taxon>
        <taxon>Sapindaceae</taxon>
        <taxon>Hippocastanoideae</taxon>
        <taxon>Acereae</taxon>
        <taxon>Acer</taxon>
    </lineage>
</organism>
<dbReference type="AlphaFoldDB" id="A0AA39SXI4"/>
<dbReference type="Proteomes" id="UP001168877">
    <property type="component" value="Unassembled WGS sequence"/>
</dbReference>
<comment type="caution">
    <text evidence="1">The sequence shown here is derived from an EMBL/GenBank/DDBJ whole genome shotgun (WGS) entry which is preliminary data.</text>
</comment>
<proteinExistence type="predicted"/>
<sequence>MNSQSNLAAYFEISSATWFFELTLQSFLGDFCDLELATSSSLYTLNRTRNRPDRRASSSFRFSSNLYL</sequence>
<reference evidence="1" key="1">
    <citation type="journal article" date="2022" name="Plant J.">
        <title>Strategies of tolerance reflected in two North American maple genomes.</title>
        <authorList>
            <person name="McEvoy S.L."/>
            <person name="Sezen U.U."/>
            <person name="Trouern-Trend A."/>
            <person name="McMahon S.M."/>
            <person name="Schaberg P.G."/>
            <person name="Yang J."/>
            <person name="Wegrzyn J.L."/>
            <person name="Swenson N.G."/>
        </authorList>
    </citation>
    <scope>NUCLEOTIDE SEQUENCE</scope>
    <source>
        <strain evidence="1">NS2018</strain>
    </source>
</reference>
<evidence type="ECO:0000313" key="2">
    <source>
        <dbReference type="Proteomes" id="UP001168877"/>
    </source>
</evidence>
<name>A0AA39SXI4_ACESA</name>
<gene>
    <name evidence="1" type="ORF">LWI29_006763</name>
</gene>
<dbReference type="EMBL" id="JAUESC010000001">
    <property type="protein sequence ID" value="KAK0606946.1"/>
    <property type="molecule type" value="Genomic_DNA"/>
</dbReference>
<keyword evidence="2" id="KW-1185">Reference proteome</keyword>
<accession>A0AA39SXI4</accession>
<protein>
    <submittedName>
        <fullName evidence="1">Uncharacterized protein</fullName>
    </submittedName>
</protein>
<evidence type="ECO:0000313" key="1">
    <source>
        <dbReference type="EMBL" id="KAK0606946.1"/>
    </source>
</evidence>